<evidence type="ECO:0000256" key="11">
    <source>
        <dbReference type="PROSITE-ProRule" id="PRU00221"/>
    </source>
</evidence>
<dbReference type="PROSITE" id="PS50294">
    <property type="entry name" value="WD_REPEATS_REGION"/>
    <property type="match status" value="1"/>
</dbReference>
<dbReference type="SUPFAM" id="SSF103506">
    <property type="entry name" value="Mitochondrial carrier"/>
    <property type="match status" value="1"/>
</dbReference>
<evidence type="ECO:0000313" key="14">
    <source>
        <dbReference type="EMBL" id="KPA40142.1"/>
    </source>
</evidence>
<dbReference type="SMART" id="SM00320">
    <property type="entry name" value="WD40"/>
    <property type="match status" value="5"/>
</dbReference>
<dbReference type="PROSITE" id="PS00678">
    <property type="entry name" value="WD_REPEATS_1"/>
    <property type="match status" value="1"/>
</dbReference>
<evidence type="ECO:0000256" key="6">
    <source>
        <dbReference type="ARBA" id="ARBA00022737"/>
    </source>
</evidence>
<proteinExistence type="inferred from homology"/>
<evidence type="ECO:0000256" key="2">
    <source>
        <dbReference type="ARBA" id="ARBA00006375"/>
    </source>
</evidence>
<dbReference type="Gene3D" id="2.130.10.10">
    <property type="entry name" value="YVTN repeat-like/Quinoprotein amine dehydrogenase"/>
    <property type="match status" value="1"/>
</dbReference>
<dbReference type="Pfam" id="PF00153">
    <property type="entry name" value="Mito_carr"/>
    <property type="match status" value="4"/>
</dbReference>
<evidence type="ECO:0000256" key="12">
    <source>
        <dbReference type="PROSITE-ProRule" id="PRU00282"/>
    </source>
</evidence>
<organism evidence="14 15">
    <name type="scientific">Fusarium langsethiae</name>
    <dbReference type="NCBI Taxonomy" id="179993"/>
    <lineage>
        <taxon>Eukaryota</taxon>
        <taxon>Fungi</taxon>
        <taxon>Dikarya</taxon>
        <taxon>Ascomycota</taxon>
        <taxon>Pezizomycotina</taxon>
        <taxon>Sordariomycetes</taxon>
        <taxon>Hypocreomycetidae</taxon>
        <taxon>Hypocreales</taxon>
        <taxon>Nectriaceae</taxon>
        <taxon>Fusarium</taxon>
    </lineage>
</organism>
<evidence type="ECO:0000256" key="7">
    <source>
        <dbReference type="ARBA" id="ARBA00022792"/>
    </source>
</evidence>
<dbReference type="InterPro" id="IPR001680">
    <property type="entry name" value="WD40_rpt"/>
</dbReference>
<evidence type="ECO:0000256" key="4">
    <source>
        <dbReference type="ARBA" id="ARBA00022574"/>
    </source>
</evidence>
<evidence type="ECO:0000256" key="8">
    <source>
        <dbReference type="ARBA" id="ARBA00022989"/>
    </source>
</evidence>
<feature type="repeat" description="Solcar" evidence="12">
    <location>
        <begin position="236"/>
        <end position="325"/>
    </location>
</feature>
<feature type="compositionally biased region" description="Low complexity" evidence="13">
    <location>
        <begin position="44"/>
        <end position="57"/>
    </location>
</feature>
<sequence>MATIGTNRPGGYDHHHHHYHHHQNPLQNDDEFSLRHMMDAEPNSPDSSRDVLSGSSSIPAAGDGNSNGAVDITATQKMVSAMSGSLLTSLLVTPLDVVRVRLQSQKVPRSTVDFSKLAITTSSLSPAQTAELGITSCCREVFFSGGNAEFCLAAPRIDGITSAPPAPAECAVEEVQRRTFSSTFDGLRKIARNEGVTTLWRGLSPTLVMAIPSNIIYFTGYDYLRFNSNSPFSRFSDTSAPLTAGSAARILAATAVSPIELVKTRMQAASGASTTNHLVEAFDSVKGMVGTHGYTALWRGLTLTLWRDVPFSGLYWWGYESIRSRLTDYREQRQGSSLSFQDELAEARRRLQVQENHTETFVDAFTAGALSGAFASFVTTPFDVGKTRTQIYQDTSKKAKQSGVSAAAPEQRSMVRLLWHIFKTEGASGLWKGWIPRTLKVAPACAIMISSYEVGKRAFRGVNERHLNGNTNTGQSSAYTDIKRQQQGDKTTKDIIMYSLTCADGLSLGRDVYVLDIQRTSAGLATISSDQFLSVLDPTRLSAGPQRRLPTQHGNLTTLRVFDSNAALVCTAGENGTVAVWDLRQGANVVQFQASQAPIFSMACSLDTQTIAVGTELQNHTASIHLWDVRSTPTSKAHYQEVHSDDVTDLSFNPSNPALLLSGSTDGLVNVYDTRIADEDDLTVQTCNVDSSIHRAAWLSATEVAALSHDERCALYDVSEERANGDAVQDFGDMRSVLGCQYVADITPKMDGSGAVLGAGAQDKQAFELVFLAKNPNGEGWALDRENSVGLPGAHGDEIVRSFCFFDEAHVVYTAGEDGNVKAWRPN</sequence>
<dbReference type="InterPro" id="IPR045315">
    <property type="entry name" value="Mtm1-like"/>
</dbReference>
<dbReference type="GO" id="GO:1990542">
    <property type="term" value="P:mitochondrial transmembrane transport"/>
    <property type="evidence" value="ECO:0007669"/>
    <property type="project" value="InterPro"/>
</dbReference>
<feature type="repeat" description="WD" evidence="11">
    <location>
        <begin position="550"/>
        <end position="591"/>
    </location>
</feature>
<dbReference type="Proteomes" id="UP000037904">
    <property type="component" value="Unassembled WGS sequence"/>
</dbReference>
<accession>A0A0M9EUV5</accession>
<dbReference type="InterPro" id="IPR015943">
    <property type="entry name" value="WD40/YVTN_repeat-like_dom_sf"/>
</dbReference>
<evidence type="ECO:0000256" key="3">
    <source>
        <dbReference type="ARBA" id="ARBA00022448"/>
    </source>
</evidence>
<gene>
    <name evidence="14" type="ORF">FLAG1_06999</name>
</gene>
<dbReference type="InterPro" id="IPR018108">
    <property type="entry name" value="MCP_transmembrane"/>
</dbReference>
<evidence type="ECO:0000256" key="10">
    <source>
        <dbReference type="ARBA" id="ARBA00023136"/>
    </source>
</evidence>
<evidence type="ECO:0000313" key="15">
    <source>
        <dbReference type="Proteomes" id="UP000037904"/>
    </source>
</evidence>
<dbReference type="PANTHER" id="PTHR45760:SF2">
    <property type="entry name" value="FI19922P1-RELATED"/>
    <property type="match status" value="1"/>
</dbReference>
<dbReference type="EMBL" id="JXCE01000151">
    <property type="protein sequence ID" value="KPA40142.1"/>
    <property type="molecule type" value="Genomic_DNA"/>
</dbReference>
<comment type="caution">
    <text evidence="14">The sequence shown here is derived from an EMBL/GenBank/DDBJ whole genome shotgun (WGS) entry which is preliminary data.</text>
</comment>
<keyword evidence="4 11" id="KW-0853">WD repeat</keyword>
<dbReference type="GO" id="GO:0005743">
    <property type="term" value="C:mitochondrial inner membrane"/>
    <property type="evidence" value="ECO:0007669"/>
    <property type="project" value="UniProtKB-SubCell"/>
</dbReference>
<keyword evidence="15" id="KW-1185">Reference proteome</keyword>
<dbReference type="Pfam" id="PF00400">
    <property type="entry name" value="WD40"/>
    <property type="match status" value="3"/>
</dbReference>
<comment type="subcellular location">
    <subcellularLocation>
        <location evidence="1">Mitochondrion inner membrane</location>
        <topology evidence="1">Multi-pass membrane protein</topology>
    </subcellularLocation>
</comment>
<feature type="repeat" description="WD" evidence="11">
    <location>
        <begin position="640"/>
        <end position="675"/>
    </location>
</feature>
<keyword evidence="9" id="KW-0496">Mitochondrion</keyword>
<name>A0A0M9EUV5_FUSLA</name>
<keyword evidence="6" id="KW-0677">Repeat</keyword>
<feature type="compositionally biased region" description="Basic residues" evidence="13">
    <location>
        <begin position="14"/>
        <end position="23"/>
    </location>
</feature>
<keyword evidence="5 12" id="KW-0812">Transmembrane</keyword>
<dbReference type="PANTHER" id="PTHR45760">
    <property type="entry name" value="FI19922P1-RELATED"/>
    <property type="match status" value="1"/>
</dbReference>
<dbReference type="SUPFAM" id="SSF50978">
    <property type="entry name" value="WD40 repeat-like"/>
    <property type="match status" value="1"/>
</dbReference>
<keyword evidence="7" id="KW-0999">Mitochondrion inner membrane</keyword>
<keyword evidence="3" id="KW-0813">Transport</keyword>
<evidence type="ECO:0000256" key="9">
    <source>
        <dbReference type="ARBA" id="ARBA00023128"/>
    </source>
</evidence>
<dbReference type="InterPro" id="IPR036322">
    <property type="entry name" value="WD40_repeat_dom_sf"/>
</dbReference>
<dbReference type="PROSITE" id="PS50920">
    <property type="entry name" value="SOLCAR"/>
    <property type="match status" value="3"/>
</dbReference>
<dbReference type="InterPro" id="IPR019775">
    <property type="entry name" value="WD40_repeat_CS"/>
</dbReference>
<feature type="region of interest" description="Disordered" evidence="13">
    <location>
        <begin position="1"/>
        <end position="68"/>
    </location>
</feature>
<comment type="similarity">
    <text evidence="2">Belongs to the mitochondrial carrier (TC 2.A.29) family.</text>
</comment>
<evidence type="ECO:0000256" key="13">
    <source>
        <dbReference type="SAM" id="MobiDB-lite"/>
    </source>
</evidence>
<keyword evidence="10 12" id="KW-0472">Membrane</keyword>
<feature type="repeat" description="Solcar" evidence="12">
    <location>
        <begin position="359"/>
        <end position="458"/>
    </location>
</feature>
<keyword evidence="8" id="KW-1133">Transmembrane helix</keyword>
<dbReference type="Gene3D" id="1.50.40.10">
    <property type="entry name" value="Mitochondrial carrier domain"/>
    <property type="match status" value="2"/>
</dbReference>
<dbReference type="InterPro" id="IPR023395">
    <property type="entry name" value="MCP_dom_sf"/>
</dbReference>
<dbReference type="AlphaFoldDB" id="A0A0M9EUV5"/>
<dbReference type="OrthoDB" id="1747031at2759"/>
<protein>
    <submittedName>
        <fullName evidence="14">Mitochondrial carrier family protein</fullName>
    </submittedName>
</protein>
<feature type="repeat" description="Solcar" evidence="12">
    <location>
        <begin position="72"/>
        <end position="227"/>
    </location>
</feature>
<dbReference type="PROSITE" id="PS50082">
    <property type="entry name" value="WD_REPEATS_2"/>
    <property type="match status" value="2"/>
</dbReference>
<reference evidence="14 15" key="1">
    <citation type="submission" date="2015-04" db="EMBL/GenBank/DDBJ databases">
        <title>The draft genome sequence of Fusarium langsethiae, a T-2/HT-2 mycotoxin producer.</title>
        <authorList>
            <person name="Lysoe E."/>
            <person name="Divon H.H."/>
            <person name="Terzi V."/>
            <person name="Orru L."/>
            <person name="Lamontanara A."/>
            <person name="Kolseth A.-K."/>
            <person name="Frandsen R.J."/>
            <person name="Nielsen K."/>
            <person name="Thrane U."/>
        </authorList>
    </citation>
    <scope>NUCLEOTIDE SEQUENCE [LARGE SCALE GENOMIC DNA]</scope>
    <source>
        <strain evidence="14 15">Fl201059</strain>
    </source>
</reference>
<evidence type="ECO:0000256" key="5">
    <source>
        <dbReference type="ARBA" id="ARBA00022692"/>
    </source>
</evidence>
<evidence type="ECO:0000256" key="1">
    <source>
        <dbReference type="ARBA" id="ARBA00004448"/>
    </source>
</evidence>